<keyword evidence="4 6" id="KW-0732">Signal</keyword>
<reference evidence="7 10" key="2">
    <citation type="submission" date="2020-12" db="EMBL/GenBank/DDBJ databases">
        <title>FDA dAtabase for Regulatory Grade micrObial Sequences (FDA-ARGOS): Supporting development and validation of Infectious Disease Dx tests.</title>
        <authorList>
            <person name="Sproer C."/>
            <person name="Gronow S."/>
            <person name="Severitt S."/>
            <person name="Schroder I."/>
            <person name="Tallon L."/>
            <person name="Sadzewicz L."/>
            <person name="Zhao X."/>
            <person name="Boylan J."/>
            <person name="Ott S."/>
            <person name="Bowen H."/>
            <person name="Vavikolanu K."/>
            <person name="Mehta A."/>
            <person name="Aluvathingal J."/>
            <person name="Nadendla S."/>
            <person name="Lowell S."/>
            <person name="Myers T."/>
            <person name="Yan Y."/>
            <person name="Sichtig H."/>
        </authorList>
    </citation>
    <scope>NUCLEOTIDE SEQUENCE [LARGE SCALE GENOMIC DNA]</scope>
    <source>
        <strain evidence="7 10">FDAARGOS_872</strain>
    </source>
</reference>
<proteinExistence type="inferred from homology"/>
<dbReference type="Gene3D" id="3.40.190.10">
    <property type="entry name" value="Periplasmic binding protein-like II"/>
    <property type="match status" value="2"/>
</dbReference>
<name>A0A378XGF4_9BURK</name>
<dbReference type="STRING" id="1122619.GCA_000373745_00899"/>
<sequence length="345" mass="38150">MKFGKSFLSSALKPALVLSIAASAAFSVSAQAQDGKDAFLNVSYDVMRDFYKEFNPLFLEDYAAKHNGETLTIQQSHAGSSKQAMSVANGLLADVVTMNQSSDIQLLVDKGLIDAEWEQEFPDNAVPFTSLTVILVRKDNPKNIQDWEDLTKDGVQIVIANPKITGNGRYSFLALYGAALKEHNGDHEKAKELARGILKNTPILENGGRAATTTFVQRGIGDVLLTFENEAHMAANEFGKDQFEVIYPTYSIKAENPVAIVDTVVERKGSEATAKEYLDFLWSEPAQELAASLYLRPSSQEVLEKNADRFPPVETFRATEVFGDWPEIMQTYFADGGIFDEVNKR</sequence>
<evidence type="ECO:0000256" key="2">
    <source>
        <dbReference type="ARBA" id="ARBA00006099"/>
    </source>
</evidence>
<dbReference type="CDD" id="cd01005">
    <property type="entry name" value="PBP2_CysP"/>
    <property type="match status" value="1"/>
</dbReference>
<feature type="signal peptide" evidence="6">
    <location>
        <begin position="1"/>
        <end position="32"/>
    </location>
</feature>
<dbReference type="Proteomes" id="UP000594903">
    <property type="component" value="Chromosome"/>
</dbReference>
<dbReference type="EMBL" id="UGSB01000001">
    <property type="protein sequence ID" value="SUA53548.1"/>
    <property type="molecule type" value="Genomic_DNA"/>
</dbReference>
<dbReference type="PANTHER" id="PTHR30368">
    <property type="entry name" value="SULFATE-BINDING PROTEIN"/>
    <property type="match status" value="1"/>
</dbReference>
<dbReference type="NCBIfam" id="TIGR00971">
    <property type="entry name" value="3a0106s03"/>
    <property type="match status" value="1"/>
</dbReference>
<evidence type="ECO:0000256" key="5">
    <source>
        <dbReference type="ARBA" id="ARBA00022764"/>
    </source>
</evidence>
<dbReference type="GO" id="GO:1902358">
    <property type="term" value="P:sulfate transmembrane transport"/>
    <property type="evidence" value="ECO:0007669"/>
    <property type="project" value="InterPro"/>
</dbReference>
<protein>
    <submittedName>
        <fullName evidence="7">Sulfate ABC transporter substrate-binding protein</fullName>
    </submittedName>
    <submittedName>
        <fullName evidence="8">Sulfate starvation-induced protein 2</fullName>
    </submittedName>
</protein>
<feature type="chain" id="PRO_5016573445" evidence="6">
    <location>
        <begin position="33"/>
        <end position="345"/>
    </location>
</feature>
<dbReference type="GO" id="GO:0140104">
    <property type="term" value="F:molecular carrier activity"/>
    <property type="evidence" value="ECO:0007669"/>
    <property type="project" value="InterPro"/>
</dbReference>
<keyword evidence="5" id="KW-0574">Periplasm</keyword>
<dbReference type="SUPFAM" id="SSF53850">
    <property type="entry name" value="Periplasmic binding protein-like II"/>
    <property type="match status" value="1"/>
</dbReference>
<dbReference type="Pfam" id="PF13531">
    <property type="entry name" value="SBP_bac_11"/>
    <property type="match status" value="1"/>
</dbReference>
<dbReference type="Proteomes" id="UP000254603">
    <property type="component" value="Unassembled WGS sequence"/>
</dbReference>
<dbReference type="InterPro" id="IPR005669">
    <property type="entry name" value="Thiosulph/SO4-bd"/>
</dbReference>
<evidence type="ECO:0000256" key="6">
    <source>
        <dbReference type="SAM" id="SignalP"/>
    </source>
</evidence>
<evidence type="ECO:0000313" key="7">
    <source>
        <dbReference type="EMBL" id="QPT41048.1"/>
    </source>
</evidence>
<reference evidence="8 9" key="1">
    <citation type="submission" date="2018-06" db="EMBL/GenBank/DDBJ databases">
        <authorList>
            <consortium name="Pathogen Informatics"/>
            <person name="Doyle S."/>
        </authorList>
    </citation>
    <scope>NUCLEOTIDE SEQUENCE [LARGE SCALE GENOMIC DNA]</scope>
    <source>
        <strain evidence="8 9">NCTC11997</strain>
    </source>
</reference>
<accession>A0A378XGF4</accession>
<evidence type="ECO:0000313" key="8">
    <source>
        <dbReference type="EMBL" id="SUA53548.1"/>
    </source>
</evidence>
<comment type="similarity">
    <text evidence="2">Belongs to the prokaryotic sulfate-binding protein family.</text>
</comment>
<evidence type="ECO:0000313" key="9">
    <source>
        <dbReference type="Proteomes" id="UP000254603"/>
    </source>
</evidence>
<dbReference type="AlphaFoldDB" id="A0A378XGF4"/>
<evidence type="ECO:0000256" key="1">
    <source>
        <dbReference type="ARBA" id="ARBA00004418"/>
    </source>
</evidence>
<comment type="subcellular location">
    <subcellularLocation>
        <location evidence="1">Periplasm</location>
    </subcellularLocation>
</comment>
<dbReference type="PANTHER" id="PTHR30368:SF2">
    <property type="entry name" value="SULFATE-BINDING PROTEIN"/>
    <property type="match status" value="1"/>
</dbReference>
<gene>
    <name evidence="8" type="primary">sbp_1</name>
    <name evidence="7" type="ORF">I6G29_05780</name>
    <name evidence="8" type="ORF">NCTC11997_01211</name>
</gene>
<dbReference type="OrthoDB" id="9802127at2"/>
<keyword evidence="3" id="KW-0813">Transport</keyword>
<evidence type="ECO:0000313" key="10">
    <source>
        <dbReference type="Proteomes" id="UP000594903"/>
    </source>
</evidence>
<keyword evidence="10" id="KW-1185">Reference proteome</keyword>
<organism evidence="8 9">
    <name type="scientific">Oligella ureolytica</name>
    <dbReference type="NCBI Taxonomy" id="90244"/>
    <lineage>
        <taxon>Bacteria</taxon>
        <taxon>Pseudomonadati</taxon>
        <taxon>Pseudomonadota</taxon>
        <taxon>Betaproteobacteria</taxon>
        <taxon>Burkholderiales</taxon>
        <taxon>Alcaligenaceae</taxon>
        <taxon>Oligella</taxon>
    </lineage>
</organism>
<evidence type="ECO:0000256" key="4">
    <source>
        <dbReference type="ARBA" id="ARBA00022729"/>
    </source>
</evidence>
<dbReference type="RefSeq" id="WP_018574083.1">
    <property type="nucleotide sequence ID" value="NZ_CP065725.1"/>
</dbReference>
<evidence type="ECO:0000256" key="3">
    <source>
        <dbReference type="ARBA" id="ARBA00022448"/>
    </source>
</evidence>
<dbReference type="EMBL" id="CP065725">
    <property type="protein sequence ID" value="QPT41048.1"/>
    <property type="molecule type" value="Genomic_DNA"/>
</dbReference>
<dbReference type="NCBIfam" id="NF008022">
    <property type="entry name" value="PRK10752.1"/>
    <property type="match status" value="1"/>
</dbReference>
<dbReference type="NCBIfam" id="NF008106">
    <property type="entry name" value="PRK10852.1"/>
    <property type="match status" value="1"/>
</dbReference>
<dbReference type="GO" id="GO:0042597">
    <property type="term" value="C:periplasmic space"/>
    <property type="evidence" value="ECO:0007669"/>
    <property type="project" value="UniProtKB-SubCell"/>
</dbReference>